<comment type="caution">
    <text evidence="2">The sequence shown here is derived from an EMBL/GenBank/DDBJ whole genome shotgun (WGS) entry which is preliminary data.</text>
</comment>
<evidence type="ECO:0000313" key="3">
    <source>
        <dbReference type="Proteomes" id="UP000693738"/>
    </source>
</evidence>
<feature type="compositionally biased region" description="Basic and acidic residues" evidence="1">
    <location>
        <begin position="1"/>
        <end position="14"/>
    </location>
</feature>
<feature type="compositionally biased region" description="Acidic residues" evidence="1">
    <location>
        <begin position="31"/>
        <end position="53"/>
    </location>
</feature>
<feature type="compositionally biased region" description="Basic and acidic residues" evidence="1">
    <location>
        <begin position="54"/>
        <end position="63"/>
    </location>
</feature>
<dbReference type="EMBL" id="CAJSTJ010000124">
    <property type="protein sequence ID" value="CAG7558475.1"/>
    <property type="molecule type" value="Genomic_DNA"/>
</dbReference>
<dbReference type="Proteomes" id="UP000693738">
    <property type="component" value="Unassembled WGS sequence"/>
</dbReference>
<protein>
    <submittedName>
        <fullName evidence="2">Uncharacterized protein</fullName>
    </submittedName>
</protein>
<evidence type="ECO:0000313" key="2">
    <source>
        <dbReference type="EMBL" id="CAG7558475.1"/>
    </source>
</evidence>
<feature type="region of interest" description="Disordered" evidence="1">
    <location>
        <begin position="1"/>
        <end position="81"/>
    </location>
</feature>
<accession>A0A8J2INM0</accession>
<reference evidence="2" key="1">
    <citation type="submission" date="2021-05" db="EMBL/GenBank/DDBJ databases">
        <authorList>
            <person name="Khan N."/>
        </authorList>
    </citation>
    <scope>NUCLEOTIDE SEQUENCE</scope>
</reference>
<sequence>MNLNHRLEFDREESQDSYFPPGPNEFVQNDSDSEYESDGDQSAESDCEYESDEDKTLVEEKLRRTPASGDPSEEPQQSELPMQLLQKFQEALDDHRQGIKRDFQQALEEKDRDFKQALDDLARDTHLAQELRNAQYRLLQESVESGIDAIIAGMKGLQHLFRRILDGWRHASSS</sequence>
<gene>
    <name evidence="2" type="ORF">FEQUK3_LOCUS4230</name>
</gene>
<name>A0A8J2INM0_FUSEQ</name>
<proteinExistence type="predicted"/>
<organism evidence="2 3">
    <name type="scientific">Fusarium equiseti</name>
    <name type="common">Fusarium scirpi</name>
    <dbReference type="NCBI Taxonomy" id="61235"/>
    <lineage>
        <taxon>Eukaryota</taxon>
        <taxon>Fungi</taxon>
        <taxon>Dikarya</taxon>
        <taxon>Ascomycota</taxon>
        <taxon>Pezizomycotina</taxon>
        <taxon>Sordariomycetes</taxon>
        <taxon>Hypocreomycetidae</taxon>
        <taxon>Hypocreales</taxon>
        <taxon>Nectriaceae</taxon>
        <taxon>Fusarium</taxon>
        <taxon>Fusarium incarnatum-equiseti species complex</taxon>
    </lineage>
</organism>
<evidence type="ECO:0000256" key="1">
    <source>
        <dbReference type="SAM" id="MobiDB-lite"/>
    </source>
</evidence>
<dbReference type="AlphaFoldDB" id="A0A8J2INM0"/>